<accession>A0A5C4VC90</accession>
<keyword evidence="2" id="KW-1185">Reference proteome</keyword>
<proteinExistence type="predicted"/>
<dbReference type="Gene3D" id="1.25.10.10">
    <property type="entry name" value="Leucine-rich Repeat Variant"/>
    <property type="match status" value="1"/>
</dbReference>
<dbReference type="AlphaFoldDB" id="A0A5C4VC90"/>
<dbReference type="InterPro" id="IPR011989">
    <property type="entry name" value="ARM-like"/>
</dbReference>
<dbReference type="Proteomes" id="UP000311713">
    <property type="component" value="Unassembled WGS sequence"/>
</dbReference>
<dbReference type="EMBL" id="VDGT01000002">
    <property type="protein sequence ID" value="TNM33513.1"/>
    <property type="molecule type" value="Genomic_DNA"/>
</dbReference>
<evidence type="ECO:0000313" key="1">
    <source>
        <dbReference type="EMBL" id="TNM33513.1"/>
    </source>
</evidence>
<evidence type="ECO:0008006" key="3">
    <source>
        <dbReference type="Google" id="ProtNLM"/>
    </source>
</evidence>
<reference evidence="1 2" key="1">
    <citation type="submission" date="2019-06" db="EMBL/GenBank/DDBJ databases">
        <title>Draft genome of Streptomyces sedi sp. JCM16909.</title>
        <authorList>
            <person name="Klykleung N."/>
            <person name="Tanasupawat S."/>
            <person name="Kudo T."/>
            <person name="Yuki M."/>
            <person name="Ohkuma M."/>
        </authorList>
    </citation>
    <scope>NUCLEOTIDE SEQUENCE [LARGE SCALE GENOMIC DNA]</scope>
    <source>
        <strain evidence="1 2">JCM 16909</strain>
    </source>
</reference>
<dbReference type="RefSeq" id="WP_139640677.1">
    <property type="nucleotide sequence ID" value="NZ_BAAAZS010000006.1"/>
</dbReference>
<evidence type="ECO:0000313" key="2">
    <source>
        <dbReference type="Proteomes" id="UP000311713"/>
    </source>
</evidence>
<name>A0A5C4VC90_9ACTN</name>
<dbReference type="OrthoDB" id="4338931at2"/>
<organism evidence="1 2">
    <name type="scientific">Streptomyces sedi</name>
    <dbReference type="NCBI Taxonomy" id="555059"/>
    <lineage>
        <taxon>Bacteria</taxon>
        <taxon>Bacillati</taxon>
        <taxon>Actinomycetota</taxon>
        <taxon>Actinomycetes</taxon>
        <taxon>Kitasatosporales</taxon>
        <taxon>Streptomycetaceae</taxon>
        <taxon>Streptomyces</taxon>
    </lineage>
</organism>
<protein>
    <recommendedName>
        <fullName evidence="3">HEAT repeat domain-containing protein</fullName>
    </recommendedName>
</protein>
<sequence length="192" mass="21483">MTGTRHLSRRVVLRDHVTVEELSALAATRNWATRGAIPRNRDEGIFFEKIWDVSEETRVHYVVDDFLGERYLLVSGPQEPSGAELQELTTGIDQWSVDEAALAFDGSVYVPEQERTTFLLGAVAHPAAGEAVSARLVRASESAHPSVRRVAVWAMAYGQDPVCRDTLTNFLARETGQELRQEAEEILRQFTD</sequence>
<gene>
    <name evidence="1" type="ORF">FH715_03930</name>
</gene>
<comment type="caution">
    <text evidence="1">The sequence shown here is derived from an EMBL/GenBank/DDBJ whole genome shotgun (WGS) entry which is preliminary data.</text>
</comment>